<evidence type="ECO:0000256" key="1">
    <source>
        <dbReference type="ARBA" id="ARBA00023157"/>
    </source>
</evidence>
<accession>A0A8C6MBW9</accession>
<name>A0A8C6MBW9_NOTFU</name>
<evidence type="ECO:0000313" key="3">
    <source>
        <dbReference type="Ensembl" id="ENSNFUP00015034375.1"/>
    </source>
</evidence>
<reference evidence="3" key="1">
    <citation type="submission" date="2014-08" db="EMBL/GenBank/DDBJ databases">
        <authorList>
            <person name="Senf B."/>
            <person name="Petzold A."/>
            <person name="Downie B.R."/>
            <person name="Koch P."/>
            <person name="Platzer M."/>
        </authorList>
    </citation>
    <scope>NUCLEOTIDE SEQUENCE [LARGE SCALE GENOMIC DNA]</scope>
    <source>
        <strain evidence="3">GRZ</strain>
    </source>
</reference>
<dbReference type="AlphaFoldDB" id="A0A8C6MBW9"/>
<keyword evidence="4" id="KW-1185">Reference proteome</keyword>
<reference evidence="3" key="3">
    <citation type="submission" date="2025-09" db="UniProtKB">
        <authorList>
            <consortium name="Ensembl"/>
        </authorList>
    </citation>
    <scope>IDENTIFICATION</scope>
</reference>
<protein>
    <recommendedName>
        <fullName evidence="2">C-type lectin domain-containing protein</fullName>
    </recommendedName>
</protein>
<dbReference type="PROSITE" id="PS00615">
    <property type="entry name" value="C_TYPE_LECTIN_1"/>
    <property type="match status" value="1"/>
</dbReference>
<reference evidence="3" key="2">
    <citation type="submission" date="2025-08" db="UniProtKB">
        <authorList>
            <consortium name="Ensembl"/>
        </authorList>
    </citation>
    <scope>IDENTIFICATION</scope>
</reference>
<dbReference type="SUPFAM" id="SSF56436">
    <property type="entry name" value="C-type lectin-like"/>
    <property type="match status" value="1"/>
</dbReference>
<feature type="domain" description="C-type lectin" evidence="2">
    <location>
        <begin position="1"/>
        <end position="84"/>
    </location>
</feature>
<proteinExistence type="predicted"/>
<dbReference type="InterPro" id="IPR018378">
    <property type="entry name" value="C-type_lectin_CS"/>
</dbReference>
<organism evidence="3 4">
    <name type="scientific">Nothobranchius furzeri</name>
    <name type="common">Turquoise killifish</name>
    <dbReference type="NCBI Taxonomy" id="105023"/>
    <lineage>
        <taxon>Eukaryota</taxon>
        <taxon>Metazoa</taxon>
        <taxon>Chordata</taxon>
        <taxon>Craniata</taxon>
        <taxon>Vertebrata</taxon>
        <taxon>Euteleostomi</taxon>
        <taxon>Actinopterygii</taxon>
        <taxon>Neopterygii</taxon>
        <taxon>Teleostei</taxon>
        <taxon>Neoteleostei</taxon>
        <taxon>Acanthomorphata</taxon>
        <taxon>Ovalentaria</taxon>
        <taxon>Atherinomorphae</taxon>
        <taxon>Cyprinodontiformes</taxon>
        <taxon>Nothobranchiidae</taxon>
        <taxon>Nothobranchius</taxon>
    </lineage>
</organism>
<dbReference type="Pfam" id="PF00059">
    <property type="entry name" value="Lectin_C"/>
    <property type="match status" value="1"/>
</dbReference>
<dbReference type="PANTHER" id="PTHR22803">
    <property type="entry name" value="MANNOSE, PHOSPHOLIPASE, LECTIN RECEPTOR RELATED"/>
    <property type="match status" value="1"/>
</dbReference>
<dbReference type="InterPro" id="IPR016187">
    <property type="entry name" value="CTDL_fold"/>
</dbReference>
<dbReference type="PROSITE" id="PS50041">
    <property type="entry name" value="C_TYPE_LECTIN_2"/>
    <property type="match status" value="1"/>
</dbReference>
<dbReference type="InterPro" id="IPR016186">
    <property type="entry name" value="C-type_lectin-like/link_sf"/>
</dbReference>
<evidence type="ECO:0000259" key="2">
    <source>
        <dbReference type="PROSITE" id="PS50041"/>
    </source>
</evidence>
<dbReference type="Gene3D" id="3.10.100.10">
    <property type="entry name" value="Mannose-Binding Protein A, subunit A"/>
    <property type="match status" value="1"/>
</dbReference>
<evidence type="ECO:0000313" key="4">
    <source>
        <dbReference type="Proteomes" id="UP000694548"/>
    </source>
</evidence>
<sequence length="97" mass="10507">MDGIWESFWIGLTDSEVEGNWTWVDGSPLNSRSDGCFWLEGQPDNSKARSASGEDCVTILTRGAEDLNIWNDDVCILAYKSICEKPAGTGPSSSVCG</sequence>
<dbReference type="InterPro" id="IPR050111">
    <property type="entry name" value="C-type_lectin/snaclec_domain"/>
</dbReference>
<dbReference type="Proteomes" id="UP000694548">
    <property type="component" value="Chromosome sgr05"/>
</dbReference>
<dbReference type="GeneTree" id="ENSGT01020000230338"/>
<keyword evidence="1" id="KW-1015">Disulfide bond</keyword>
<dbReference type="Ensembl" id="ENSNFUT00015035918.1">
    <property type="protein sequence ID" value="ENSNFUP00015034375.1"/>
    <property type="gene ID" value="ENSNFUG00015016760.1"/>
</dbReference>
<dbReference type="InterPro" id="IPR001304">
    <property type="entry name" value="C-type_lectin-like"/>
</dbReference>